<evidence type="ECO:0000313" key="2">
    <source>
        <dbReference type="EMBL" id="UOQ58222.1"/>
    </source>
</evidence>
<dbReference type="EMBL" id="CP095045">
    <property type="protein sequence ID" value="UOQ58222.1"/>
    <property type="molecule type" value="Genomic_DNA"/>
</dbReference>
<gene>
    <name evidence="2" type="ORF">MUN78_05100</name>
</gene>
<protein>
    <submittedName>
        <fullName evidence="2">DUF3375 domain-containing protein</fullName>
    </submittedName>
</protein>
<name>A0ABY4FPM8_9MICO</name>
<proteinExistence type="predicted"/>
<reference evidence="2 3" key="1">
    <citation type="submission" date="2022-04" db="EMBL/GenBank/DDBJ databases">
        <title>Leucobacter sp. isolated from rhizosphere of garlic.</title>
        <authorList>
            <person name="Won M."/>
            <person name="Lee C.-M."/>
            <person name="Woen H.-Y."/>
            <person name="Kwon S.-W."/>
        </authorList>
    </citation>
    <scope>NUCLEOTIDE SEQUENCE [LARGE SCALE GENOMIC DNA]</scope>
    <source>
        <strain evidence="2 3">H21R-40</strain>
    </source>
</reference>
<feature type="region of interest" description="Disordered" evidence="1">
    <location>
        <begin position="484"/>
        <end position="522"/>
    </location>
</feature>
<accession>A0ABY4FPM8</accession>
<keyword evidence="3" id="KW-1185">Reference proteome</keyword>
<evidence type="ECO:0000313" key="3">
    <source>
        <dbReference type="Proteomes" id="UP000831786"/>
    </source>
</evidence>
<dbReference type="InterPro" id="IPR021804">
    <property type="entry name" value="DUF3375"/>
</dbReference>
<dbReference type="RefSeq" id="WP_244729238.1">
    <property type="nucleotide sequence ID" value="NZ_CP095045.1"/>
</dbReference>
<organism evidence="2 3">
    <name type="scientific">Leucobacter allii</name>
    <dbReference type="NCBI Taxonomy" id="2932247"/>
    <lineage>
        <taxon>Bacteria</taxon>
        <taxon>Bacillati</taxon>
        <taxon>Actinomycetota</taxon>
        <taxon>Actinomycetes</taxon>
        <taxon>Micrococcales</taxon>
        <taxon>Microbacteriaceae</taxon>
        <taxon>Leucobacter</taxon>
    </lineage>
</organism>
<sequence length="522" mass="56025">MTATRAAGAYRRALAAFTNPTLDLLHGRHAPFVVAVLSLVFTADRPAVAIPDAHAEIGEAVEELRAAGYAEEGRGLPSGTPRELCRSWVRLGWLVPQIVDGAEVYRLSAQAVGALEIAGRAGGGRSRVSRSRVRTLLDSVEQLVQHAETDPAERLARLHGERAALDAEIARLEAAEREGRAMDPPDEEQLIEGAEHVLHLSRELPADFSRVAESINAMQRDVVAELRRDVRPAGEVLREYLQRGQHVMQATPEGRAFSGALALIGDPEHIDRLTEQLRALLGQPFARLLGAQQRDDLDAVARRVEQGVQEVLTAQRGASHVITAQVRTHDPARDREVDELLRSVMSGLQGWMRSSRPGEEVAPVRGFPSAGIGHLRQTVSELRPPRTPAPLADGAAEAEFADADTRAWGGPRYAELEAYVAGLGDRFDLAEAFAGADASTRRPVDLLGLLEIAHRNGMTEGEEVSVARAVRPDGTRREFAFAAVTASADPGPDPAPDPDAASAPDAAPAPAPAPADKDPDDD</sequence>
<dbReference type="Proteomes" id="UP000831786">
    <property type="component" value="Chromosome"/>
</dbReference>
<evidence type="ECO:0000256" key="1">
    <source>
        <dbReference type="SAM" id="MobiDB-lite"/>
    </source>
</evidence>
<dbReference type="Pfam" id="PF11855">
    <property type="entry name" value="DUF3375"/>
    <property type="match status" value="1"/>
</dbReference>